<evidence type="ECO:0000313" key="9">
    <source>
        <dbReference type="Proteomes" id="UP001283366"/>
    </source>
</evidence>
<dbReference type="EMBL" id="JAWRCO010000002">
    <property type="protein sequence ID" value="MDW6005026.1"/>
    <property type="molecule type" value="Genomic_DNA"/>
</dbReference>
<dbReference type="SUPFAM" id="SSF51445">
    <property type="entry name" value="(Trans)glycosidases"/>
    <property type="match status" value="1"/>
</dbReference>
<dbReference type="InterPro" id="IPR013783">
    <property type="entry name" value="Ig-like_fold"/>
</dbReference>
<dbReference type="Gene3D" id="2.60.40.1180">
    <property type="entry name" value="Golgi alpha-mannosidase II"/>
    <property type="match status" value="1"/>
</dbReference>
<reference evidence="6 9" key="2">
    <citation type="submission" date="2023-11" db="EMBL/GenBank/DDBJ databases">
        <title>Plant-associative lifestyle of Vibrio porteresiae and its evolutionary dynamics.</title>
        <authorList>
            <person name="Rameshkumar N."/>
            <person name="Kirti K."/>
        </authorList>
    </citation>
    <scope>NUCLEOTIDE SEQUENCE [LARGE SCALE GENOMIC DNA]</scope>
    <source>
        <strain evidence="6 9">MSSRF38</strain>
    </source>
</reference>
<evidence type="ECO:0000256" key="2">
    <source>
        <dbReference type="ARBA" id="ARBA00022801"/>
    </source>
</evidence>
<dbReference type="EC" id="3.2.1.-" evidence="7"/>
<dbReference type="SUPFAM" id="SSF51011">
    <property type="entry name" value="Glycosyl hydrolase domain"/>
    <property type="match status" value="1"/>
</dbReference>
<dbReference type="Gene3D" id="3.20.20.80">
    <property type="entry name" value="Glycosidases"/>
    <property type="match status" value="1"/>
</dbReference>
<dbReference type="InterPro" id="IPR044505">
    <property type="entry name" value="GlgX_Isoamylase_N_E_set"/>
</dbReference>
<dbReference type="OrthoDB" id="3236218at2"/>
<evidence type="ECO:0000256" key="1">
    <source>
        <dbReference type="ARBA" id="ARBA00008061"/>
    </source>
</evidence>
<evidence type="ECO:0000256" key="3">
    <source>
        <dbReference type="ARBA" id="ARBA00023295"/>
    </source>
</evidence>
<dbReference type="PANTHER" id="PTHR43002">
    <property type="entry name" value="GLYCOGEN DEBRANCHING ENZYME"/>
    <property type="match status" value="1"/>
</dbReference>
<dbReference type="RefSeq" id="WP_087481820.1">
    <property type="nucleotide sequence ID" value="NZ_AP024884.1"/>
</dbReference>
<evidence type="ECO:0000313" key="7">
    <source>
        <dbReference type="EMBL" id="SMS01794.1"/>
    </source>
</evidence>
<dbReference type="Proteomes" id="UP000196125">
    <property type="component" value="Unassembled WGS sequence"/>
</dbReference>
<protein>
    <submittedName>
        <fullName evidence="7">Glycogen debranching enzyme</fullName>
        <ecNumber evidence="7">3.2.1.-</ecNumber>
    </submittedName>
    <submittedName>
        <fullName evidence="6">Glycogen debranching protein GlgX</fullName>
    </submittedName>
</protein>
<keyword evidence="3 7" id="KW-0326">Glycosidase</keyword>
<dbReference type="Pfam" id="PF02922">
    <property type="entry name" value="CBM_48"/>
    <property type="match status" value="1"/>
</dbReference>
<dbReference type="Gene3D" id="2.60.40.10">
    <property type="entry name" value="Immunoglobulins"/>
    <property type="match status" value="1"/>
</dbReference>
<sequence length="672" mass="76589">MHKANDVQSQPYPLGATLDTSGCNFSIYAPGNPLIQLALFDEKGHYESYTLDGEYAGIRFTYIPGVRAGQKYGYLIRQPDQKRWQYISDPYAKSIDGQLIYTPPLTAKASFQLPKCVVTDDQFDWQGTCRPGIPREETVLFETHVKGLTQLHPEIPGKLQGKYLGLIHPKMMEFYQEQHIKTLQLLPIAACMHEPHLLDMERVNYWGYNPYLFMAPDPRYAIEDPVTELKTTIRALHQAGIEVILDVVYNHTAEGGNDGPVFNLRGLDPKYYITHEGHYANFTGCGNTVDLSYQPSLNLVMDTLRYWVNEYQIDGFRFDLAATLGRSGEHFSPDAAFFKAVAQDPVLKQIKLIAEPWDIGPNGYQVGNFPFGWNETNDKLRDISRSFWRGDQGYLKEFATRVMGSRDLYSAANWPFKLTVNYITYHDGFTLQDLVSYKHKHNEANGEQNRDGHGDNRSENYGAEGLTKDTLINRIRMQQKRNFMVTVLFSFGIPHLLTADLLSHSQKGNNNAYCQDNEISWLNWQLGATEKRFQDWMGKLVTARQRYMVPFIQAFSGDSRNSNRVFWRKVDGSLMTQDDWNQLNTVSLHLGIGDTGDEILYLINRTKAPARFSLPEGHAQEWQVLCDTTSFDIMSTTVSDERLQPATSFAILYCPSQAAVGIAHGKSPQRRL</sequence>
<keyword evidence="9" id="KW-1185">Reference proteome</keyword>
<dbReference type="InterPro" id="IPR004193">
    <property type="entry name" value="Glyco_hydro_13_N"/>
</dbReference>
<feature type="compositionally biased region" description="Basic and acidic residues" evidence="4">
    <location>
        <begin position="443"/>
        <end position="458"/>
    </location>
</feature>
<dbReference type="CDD" id="cd02856">
    <property type="entry name" value="E_set_GDE_Isoamylase_N"/>
    <property type="match status" value="1"/>
</dbReference>
<dbReference type="InterPro" id="IPR011837">
    <property type="entry name" value="Glycogen_debranch_GlgX"/>
</dbReference>
<dbReference type="InterPro" id="IPR014756">
    <property type="entry name" value="Ig_E-set"/>
</dbReference>
<dbReference type="EMBL" id="FXXI01000006">
    <property type="protein sequence ID" value="SMS01794.1"/>
    <property type="molecule type" value="Genomic_DNA"/>
</dbReference>
<dbReference type="InterPro" id="IPR017853">
    <property type="entry name" value="GH"/>
</dbReference>
<evidence type="ECO:0000313" key="6">
    <source>
        <dbReference type="EMBL" id="MDW6005026.1"/>
    </source>
</evidence>
<name>A0A1Y6IVV5_9VIBR</name>
<organism evidence="7 8">
    <name type="scientific">Vibrio mangrovi</name>
    <dbReference type="NCBI Taxonomy" id="474394"/>
    <lineage>
        <taxon>Bacteria</taxon>
        <taxon>Pseudomonadati</taxon>
        <taxon>Pseudomonadota</taxon>
        <taxon>Gammaproteobacteria</taxon>
        <taxon>Vibrionales</taxon>
        <taxon>Vibrionaceae</taxon>
        <taxon>Vibrio</taxon>
    </lineage>
</organism>
<keyword evidence="2 7" id="KW-0378">Hydrolase</keyword>
<gene>
    <name evidence="7" type="primary">glgX</name>
    <name evidence="6" type="ORF">SBX37_19375</name>
    <name evidence="7" type="ORF">VIM7927_03101</name>
</gene>
<feature type="region of interest" description="Disordered" evidence="4">
    <location>
        <begin position="443"/>
        <end position="462"/>
    </location>
</feature>
<dbReference type="InterPro" id="IPR006047">
    <property type="entry name" value="GH13_cat_dom"/>
</dbReference>
<dbReference type="SMART" id="SM00642">
    <property type="entry name" value="Aamy"/>
    <property type="match status" value="1"/>
</dbReference>
<evidence type="ECO:0000259" key="5">
    <source>
        <dbReference type="SMART" id="SM00642"/>
    </source>
</evidence>
<evidence type="ECO:0000256" key="4">
    <source>
        <dbReference type="SAM" id="MobiDB-lite"/>
    </source>
</evidence>
<dbReference type="GO" id="GO:0004135">
    <property type="term" value="F:amylo-alpha-1,6-glucosidase activity"/>
    <property type="evidence" value="ECO:0007669"/>
    <property type="project" value="InterPro"/>
</dbReference>
<comment type="similarity">
    <text evidence="1">Belongs to the glycosyl hydrolase 13 family.</text>
</comment>
<reference evidence="7 8" key="1">
    <citation type="submission" date="2017-05" db="EMBL/GenBank/DDBJ databases">
        <authorList>
            <person name="Song R."/>
            <person name="Chenine A.L."/>
            <person name="Ruprecht R.M."/>
        </authorList>
    </citation>
    <scope>NUCLEOTIDE SEQUENCE [LARGE SCALE GENOMIC DNA]</scope>
    <source>
        <strain evidence="7 8">CECT 7927</strain>
    </source>
</reference>
<dbReference type="AlphaFoldDB" id="A0A1Y6IVV5"/>
<evidence type="ECO:0000313" key="8">
    <source>
        <dbReference type="Proteomes" id="UP000196125"/>
    </source>
</evidence>
<dbReference type="NCBIfam" id="TIGR02100">
    <property type="entry name" value="glgX_debranch"/>
    <property type="match status" value="1"/>
</dbReference>
<dbReference type="InterPro" id="IPR013780">
    <property type="entry name" value="Glyco_hydro_b"/>
</dbReference>
<accession>A0A1Y6IVV5</accession>
<dbReference type="GO" id="GO:0005980">
    <property type="term" value="P:glycogen catabolic process"/>
    <property type="evidence" value="ECO:0007669"/>
    <property type="project" value="InterPro"/>
</dbReference>
<proteinExistence type="inferred from homology"/>
<dbReference type="CDD" id="cd11326">
    <property type="entry name" value="AmyAc_Glg_debranch"/>
    <property type="match status" value="1"/>
</dbReference>
<feature type="domain" description="Glycosyl hydrolase family 13 catalytic" evidence="5">
    <location>
        <begin position="166"/>
        <end position="544"/>
    </location>
</feature>
<dbReference type="SUPFAM" id="SSF81296">
    <property type="entry name" value="E set domains"/>
    <property type="match status" value="1"/>
</dbReference>
<dbReference type="Proteomes" id="UP001283366">
    <property type="component" value="Unassembled WGS sequence"/>
</dbReference>